<organism evidence="1 2">
    <name type="scientific">Aquamicrobium segne</name>
    <dbReference type="NCBI Taxonomy" id="469547"/>
    <lineage>
        <taxon>Bacteria</taxon>
        <taxon>Pseudomonadati</taxon>
        <taxon>Pseudomonadota</taxon>
        <taxon>Alphaproteobacteria</taxon>
        <taxon>Hyphomicrobiales</taxon>
        <taxon>Phyllobacteriaceae</taxon>
        <taxon>Aquamicrobium</taxon>
    </lineage>
</organism>
<accession>A0ABW0GST5</accession>
<dbReference type="Pfam" id="PF05284">
    <property type="entry name" value="DUF736"/>
    <property type="match status" value="1"/>
</dbReference>
<keyword evidence="2" id="KW-1185">Reference proteome</keyword>
<dbReference type="EMBL" id="JBHSLL010000008">
    <property type="protein sequence ID" value="MFC5384697.1"/>
    <property type="molecule type" value="Genomic_DNA"/>
</dbReference>
<proteinExistence type="predicted"/>
<reference evidence="2" key="1">
    <citation type="journal article" date="2019" name="Int. J. Syst. Evol. Microbiol.">
        <title>The Global Catalogue of Microorganisms (GCM) 10K type strain sequencing project: providing services to taxonomists for standard genome sequencing and annotation.</title>
        <authorList>
            <consortium name="The Broad Institute Genomics Platform"/>
            <consortium name="The Broad Institute Genome Sequencing Center for Infectious Disease"/>
            <person name="Wu L."/>
            <person name="Ma J."/>
        </authorList>
    </citation>
    <scope>NUCLEOTIDE SEQUENCE [LARGE SCALE GENOMIC DNA]</scope>
    <source>
        <strain evidence="2">CGMCC 4.1415</strain>
    </source>
</reference>
<comment type="caution">
    <text evidence="1">The sequence shown here is derived from an EMBL/GenBank/DDBJ whole genome shotgun (WGS) entry which is preliminary data.</text>
</comment>
<sequence length="103" mass="11370">MATIGTFTSTATGFNGTIKTLNLNVKARIERVDNPSDKGPHFRLYSGAVELGAAWQKTAKESERDYLSVKLDDPSFPAPIYATLIEVDGQEGLQLIWSRPNRD</sequence>
<name>A0ABW0GST5_9HYPH</name>
<dbReference type="RefSeq" id="WP_378227543.1">
    <property type="nucleotide sequence ID" value="NZ_JBHSLL010000008.1"/>
</dbReference>
<gene>
    <name evidence="1" type="ORF">ACFPLB_01825</name>
</gene>
<evidence type="ECO:0000313" key="2">
    <source>
        <dbReference type="Proteomes" id="UP001596016"/>
    </source>
</evidence>
<dbReference type="Proteomes" id="UP001596016">
    <property type="component" value="Unassembled WGS sequence"/>
</dbReference>
<protein>
    <submittedName>
        <fullName evidence="1">DUF736 domain-containing protein</fullName>
    </submittedName>
</protein>
<dbReference type="InterPro" id="IPR007948">
    <property type="entry name" value="DUF736"/>
</dbReference>
<evidence type="ECO:0000313" key="1">
    <source>
        <dbReference type="EMBL" id="MFC5384697.1"/>
    </source>
</evidence>